<evidence type="ECO:0000256" key="1">
    <source>
        <dbReference type="SAM" id="SignalP"/>
    </source>
</evidence>
<keyword evidence="1" id="KW-0732">Signal</keyword>
<reference evidence="2 3" key="1">
    <citation type="journal article" date="2007" name="J. Bacteriol.">
        <title>The complete genome sequence of Roseobacter denitrificans reveals a mixotrophic rather than photosynthetic metabolism.</title>
        <authorList>
            <person name="Swingley W.D."/>
            <person name="Sadekar S."/>
            <person name="Mastrian S.D."/>
            <person name="Matthies H.J."/>
            <person name="Hao J."/>
            <person name="Ramos H."/>
            <person name="Acharya C.R."/>
            <person name="Conrad A.L."/>
            <person name="Taylor H.L."/>
            <person name="Dejesa L.C."/>
            <person name="Shah M.K."/>
            <person name="O'huallachain M.E."/>
            <person name="Lince M.T."/>
            <person name="Blankenship R.E."/>
            <person name="Beatty J.T."/>
            <person name="Touchman J.W."/>
        </authorList>
    </citation>
    <scope>NUCLEOTIDE SEQUENCE [LARGE SCALE GENOMIC DNA]</scope>
    <source>
        <strain evidence="3">ATCC 33942 / OCh 114</strain>
    </source>
</reference>
<sequence length="155" mass="16026">MFGFLWKGRPMLKRLLCLSLLGQAACSTTANLYPVSGPMSQQSPVPTLVATVDGITGNTGGFSFSMPTGAVCTGKWSSVAPQSASVTTGSLFSQFGSVAGYSTTVGNVPGVNKGQAFATCSDNTRFDVEFFTGSGTANGYGIAKDTNGNVYKMLF</sequence>
<evidence type="ECO:0008006" key="4">
    <source>
        <dbReference type="Google" id="ProtNLM"/>
    </source>
</evidence>
<evidence type="ECO:0000313" key="2">
    <source>
        <dbReference type="EMBL" id="ABG32582.1"/>
    </source>
</evidence>
<feature type="signal peptide" evidence="1">
    <location>
        <begin position="1"/>
        <end position="32"/>
    </location>
</feature>
<dbReference type="EMBL" id="CP000362">
    <property type="protein sequence ID" value="ABG32582.1"/>
    <property type="molecule type" value="Genomic_DNA"/>
</dbReference>
<keyword evidence="3" id="KW-1185">Reference proteome</keyword>
<proteinExistence type="predicted"/>
<feature type="chain" id="PRO_5004184260" description="Lipoprotein" evidence="1">
    <location>
        <begin position="33"/>
        <end position="155"/>
    </location>
</feature>
<gene>
    <name evidence="2" type="ordered locus">RD1_3071</name>
</gene>
<dbReference type="AlphaFoldDB" id="Q164L1"/>
<dbReference type="HOGENOM" id="CLU_1694160_0_0_5"/>
<dbReference type="Proteomes" id="UP000007029">
    <property type="component" value="Chromosome"/>
</dbReference>
<name>Q164L1_ROSDO</name>
<organism evidence="2 3">
    <name type="scientific">Roseobacter denitrificans (strain ATCC 33942 / OCh 114)</name>
    <name type="common">Erythrobacter sp. (strain OCh 114)</name>
    <name type="synonym">Roseobacter denitrificans</name>
    <dbReference type="NCBI Taxonomy" id="375451"/>
    <lineage>
        <taxon>Bacteria</taxon>
        <taxon>Pseudomonadati</taxon>
        <taxon>Pseudomonadota</taxon>
        <taxon>Alphaproteobacteria</taxon>
        <taxon>Rhodobacterales</taxon>
        <taxon>Roseobacteraceae</taxon>
        <taxon>Roseobacter</taxon>
    </lineage>
</organism>
<dbReference type="eggNOG" id="ENOG502ZME1">
    <property type="taxonomic scope" value="Bacteria"/>
</dbReference>
<dbReference type="STRING" id="375451.RD1_3071"/>
<protein>
    <recommendedName>
        <fullName evidence="4">Lipoprotein</fullName>
    </recommendedName>
</protein>
<accession>Q164L1</accession>
<evidence type="ECO:0000313" key="3">
    <source>
        <dbReference type="Proteomes" id="UP000007029"/>
    </source>
</evidence>
<dbReference type="KEGG" id="rde:RD1_3071"/>